<dbReference type="InterPro" id="IPR000594">
    <property type="entry name" value="ThiF_NAD_FAD-bd"/>
</dbReference>
<dbReference type="Pfam" id="PF00899">
    <property type="entry name" value="ThiF"/>
    <property type="match status" value="1"/>
</dbReference>
<dbReference type="Pfam" id="PF14457">
    <property type="entry name" value="Prok-E2_A"/>
    <property type="match status" value="1"/>
</dbReference>
<dbReference type="InterPro" id="IPR045886">
    <property type="entry name" value="ThiF/MoeB/HesA"/>
</dbReference>
<proteinExistence type="predicted"/>
<dbReference type="InterPro" id="IPR028090">
    <property type="entry name" value="JAB_dom_prok"/>
</dbReference>
<dbReference type="GO" id="GO:0008146">
    <property type="term" value="F:sulfotransferase activity"/>
    <property type="evidence" value="ECO:0007669"/>
    <property type="project" value="TreeGrafter"/>
</dbReference>
<dbReference type="Proteomes" id="UP000619293">
    <property type="component" value="Unassembled WGS sequence"/>
</dbReference>
<evidence type="ECO:0000256" key="5">
    <source>
        <dbReference type="ARBA" id="ARBA00023049"/>
    </source>
</evidence>
<evidence type="ECO:0000256" key="1">
    <source>
        <dbReference type="ARBA" id="ARBA00022670"/>
    </source>
</evidence>
<dbReference type="GO" id="GO:0006508">
    <property type="term" value="P:proteolysis"/>
    <property type="evidence" value="ECO:0007669"/>
    <property type="project" value="UniProtKB-KW"/>
</dbReference>
<dbReference type="Gene3D" id="3.40.140.10">
    <property type="entry name" value="Cytidine Deaminase, domain 2"/>
    <property type="match status" value="1"/>
</dbReference>
<dbReference type="RefSeq" id="WP_191838994.1">
    <property type="nucleotide sequence ID" value="NZ_BAAALB010000008.1"/>
</dbReference>
<dbReference type="PANTHER" id="PTHR10953:SF102">
    <property type="entry name" value="ADENYLYLTRANSFERASE AND SULFURTRANSFERASE MOCS3"/>
    <property type="match status" value="1"/>
</dbReference>
<evidence type="ECO:0000256" key="4">
    <source>
        <dbReference type="ARBA" id="ARBA00022833"/>
    </source>
</evidence>
<evidence type="ECO:0000256" key="3">
    <source>
        <dbReference type="ARBA" id="ARBA00022801"/>
    </source>
</evidence>
<dbReference type="AlphaFoldDB" id="A0A8J3JZ30"/>
<dbReference type="PANTHER" id="PTHR10953">
    <property type="entry name" value="UBIQUITIN-ACTIVATING ENZYME E1"/>
    <property type="match status" value="1"/>
</dbReference>
<dbReference type="InterPro" id="IPR032865">
    <property type="entry name" value="Prok-E2_A"/>
</dbReference>
<keyword evidence="5" id="KW-0482">Metalloprotease</keyword>
<dbReference type="GO" id="GO:0016779">
    <property type="term" value="F:nucleotidyltransferase activity"/>
    <property type="evidence" value="ECO:0007669"/>
    <property type="project" value="TreeGrafter"/>
</dbReference>
<gene>
    <name evidence="8" type="ORF">Cch02nite_32950</name>
</gene>
<dbReference type="InterPro" id="IPR035985">
    <property type="entry name" value="Ubiquitin-activating_enz"/>
</dbReference>
<organism evidence="8 9">
    <name type="scientific">Catellatospora chokoriensis</name>
    <dbReference type="NCBI Taxonomy" id="310353"/>
    <lineage>
        <taxon>Bacteria</taxon>
        <taxon>Bacillati</taxon>
        <taxon>Actinomycetota</taxon>
        <taxon>Actinomycetes</taxon>
        <taxon>Micromonosporales</taxon>
        <taxon>Micromonosporaceae</taxon>
        <taxon>Catellatospora</taxon>
    </lineage>
</organism>
<protein>
    <recommendedName>
        <fullName evidence="10">JAB domain-containing protein</fullName>
    </recommendedName>
</protein>
<evidence type="ECO:0000313" key="9">
    <source>
        <dbReference type="Proteomes" id="UP000619293"/>
    </source>
</evidence>
<sequence>MSGPSVAMSGGRSRGQVLALRQLDKIERSSLGSLTVSLVSEPSKSGIMWVEISLACAGAEHRDGGIRLRGRERLSLGVLENFPFKHPLVWVPHRRFADHPHVQWGRSLCLYQSPATEWVPADGMFGLIERLISWLKLGSVGELDPDGRPLHPPVAYPTADAGCLVVHADAPRAAEGAPWLGVAVMRWVSPARADVIGWRDITQSLPRAITSEAASDDPRTGAVFAALAVVLTRPIGFEFPDKTADLVDALNGEGVDKERLLDLLGRIGIHNKAVSEPWRTGDSGTDDALELPTFVVVGTPSRGIAGGSVRLTHVVAWRLPWVGARIAELVSLKDSDHDELADIGREVVEIGKAWLSDAQLEWAKVYEQRPEVTVRRDSGSPVEWLVGKRVVLLGAGALGGPIAEACVRAGVRSLAIIDNGRVNPGILVRQLYEDADVHRYKAEALRDRLKRVRPTCDIESLTVDVVDSGLELADIVGVSDLVIDATANRAVSAVLELAHVQHGRALMSVIIGHDAQRGIVTLAKPQATGAGYDVLRRVGIAVHADPALRDVAEDFFPESPRTTFFQPEPGCSEATFVGSYPETTALAGQMLLTGLRLIADEGAAPMSAAIVRLSGGAMVSTGATLSWPNDMALTDDASGMEIRVSAEALAEMRAEARRGRRARRPNVETGGTLLGQIDDAVGVVWVSAATGPPPDSRLSSTLFVHGVSGVEQISQHWDRHTAGAIRFIGMWHSHPFGIASPSPTDEQGMAQLVLPVAKAPDRALMIIVGGVASVWQEWLDDGTRPAVYAELVERHADTAQAQARHLPPATPREWWHGGYSTDRERQAGRGGLALLQIPEGGSE</sequence>
<comment type="caution">
    <text evidence="8">The sequence shown here is derived from an EMBL/GenBank/DDBJ whole genome shotgun (WGS) entry which is preliminary data.</text>
</comment>
<dbReference type="InterPro" id="IPR016135">
    <property type="entry name" value="UBQ-conjugating_enzyme/RWD"/>
</dbReference>
<evidence type="ECO:0000259" key="7">
    <source>
        <dbReference type="Pfam" id="PF14464"/>
    </source>
</evidence>
<reference evidence="8 9" key="1">
    <citation type="submission" date="2021-01" db="EMBL/GenBank/DDBJ databases">
        <title>Whole genome shotgun sequence of Catellatospora chokoriensis NBRC 107358.</title>
        <authorList>
            <person name="Komaki H."/>
            <person name="Tamura T."/>
        </authorList>
    </citation>
    <scope>NUCLEOTIDE SEQUENCE [LARGE SCALE GENOMIC DNA]</scope>
    <source>
        <strain evidence="8 9">NBRC 107358</strain>
    </source>
</reference>
<name>A0A8J3JZ30_9ACTN</name>
<accession>A0A8J3JZ30</accession>
<dbReference type="SUPFAM" id="SSF54495">
    <property type="entry name" value="UBC-like"/>
    <property type="match status" value="1"/>
</dbReference>
<feature type="domain" description="JAB" evidence="7">
    <location>
        <begin position="648"/>
        <end position="776"/>
    </location>
</feature>
<dbReference type="GO" id="GO:0046872">
    <property type="term" value="F:metal ion binding"/>
    <property type="evidence" value="ECO:0007669"/>
    <property type="project" value="UniProtKB-KW"/>
</dbReference>
<evidence type="ECO:0000259" key="6">
    <source>
        <dbReference type="Pfam" id="PF00899"/>
    </source>
</evidence>
<dbReference type="SUPFAM" id="SSF102712">
    <property type="entry name" value="JAB1/MPN domain"/>
    <property type="match status" value="1"/>
</dbReference>
<evidence type="ECO:0008006" key="10">
    <source>
        <dbReference type="Google" id="ProtNLM"/>
    </source>
</evidence>
<dbReference type="Pfam" id="PF14464">
    <property type="entry name" value="Prok-JAB"/>
    <property type="match status" value="1"/>
</dbReference>
<dbReference type="GO" id="GO:0005829">
    <property type="term" value="C:cytosol"/>
    <property type="evidence" value="ECO:0007669"/>
    <property type="project" value="TreeGrafter"/>
</dbReference>
<keyword evidence="4" id="KW-0862">Zinc</keyword>
<keyword evidence="3" id="KW-0378">Hydrolase</keyword>
<dbReference type="SUPFAM" id="SSF69572">
    <property type="entry name" value="Activating enzymes of the ubiquitin-like proteins"/>
    <property type="match status" value="1"/>
</dbReference>
<keyword evidence="2" id="KW-0479">Metal-binding</keyword>
<dbReference type="EMBL" id="BONG01000018">
    <property type="protein sequence ID" value="GIF89851.1"/>
    <property type="molecule type" value="Genomic_DNA"/>
</dbReference>
<feature type="domain" description="THIF-type NAD/FAD binding fold" evidence="6">
    <location>
        <begin position="388"/>
        <end position="578"/>
    </location>
</feature>
<dbReference type="GO" id="GO:0008641">
    <property type="term" value="F:ubiquitin-like modifier activating enzyme activity"/>
    <property type="evidence" value="ECO:0007669"/>
    <property type="project" value="InterPro"/>
</dbReference>
<evidence type="ECO:0000256" key="2">
    <source>
        <dbReference type="ARBA" id="ARBA00022723"/>
    </source>
</evidence>
<dbReference type="Gene3D" id="3.40.50.720">
    <property type="entry name" value="NAD(P)-binding Rossmann-like Domain"/>
    <property type="match status" value="1"/>
</dbReference>
<keyword evidence="9" id="KW-1185">Reference proteome</keyword>
<keyword evidence="1" id="KW-0645">Protease</keyword>
<dbReference type="GO" id="GO:0004792">
    <property type="term" value="F:thiosulfate-cyanide sulfurtransferase activity"/>
    <property type="evidence" value="ECO:0007669"/>
    <property type="project" value="TreeGrafter"/>
</dbReference>
<evidence type="ECO:0000313" key="8">
    <source>
        <dbReference type="EMBL" id="GIF89851.1"/>
    </source>
</evidence>
<dbReference type="GO" id="GO:0008237">
    <property type="term" value="F:metallopeptidase activity"/>
    <property type="evidence" value="ECO:0007669"/>
    <property type="project" value="UniProtKB-KW"/>
</dbReference>